<accession>A0A0E9TIS4</accession>
<sequence length="32" mass="3820">MEQDFIPLKYFVFFVVSTSSTQNHSQRQDQLV</sequence>
<protein>
    <submittedName>
        <fullName evidence="1">Uncharacterized protein</fullName>
    </submittedName>
</protein>
<organism evidence="1">
    <name type="scientific">Anguilla anguilla</name>
    <name type="common">European freshwater eel</name>
    <name type="synonym">Muraena anguilla</name>
    <dbReference type="NCBI Taxonomy" id="7936"/>
    <lineage>
        <taxon>Eukaryota</taxon>
        <taxon>Metazoa</taxon>
        <taxon>Chordata</taxon>
        <taxon>Craniata</taxon>
        <taxon>Vertebrata</taxon>
        <taxon>Euteleostomi</taxon>
        <taxon>Actinopterygii</taxon>
        <taxon>Neopterygii</taxon>
        <taxon>Teleostei</taxon>
        <taxon>Anguilliformes</taxon>
        <taxon>Anguillidae</taxon>
        <taxon>Anguilla</taxon>
    </lineage>
</organism>
<name>A0A0E9TIS4_ANGAN</name>
<reference evidence="1" key="1">
    <citation type="submission" date="2014-11" db="EMBL/GenBank/DDBJ databases">
        <authorList>
            <person name="Amaro Gonzalez C."/>
        </authorList>
    </citation>
    <scope>NUCLEOTIDE SEQUENCE</scope>
</reference>
<dbReference type="EMBL" id="GBXM01054988">
    <property type="protein sequence ID" value="JAH53589.1"/>
    <property type="molecule type" value="Transcribed_RNA"/>
</dbReference>
<reference evidence="1" key="2">
    <citation type="journal article" date="2015" name="Fish Shellfish Immunol.">
        <title>Early steps in the European eel (Anguilla anguilla)-Vibrio vulnificus interaction in the gills: Role of the RtxA13 toxin.</title>
        <authorList>
            <person name="Callol A."/>
            <person name="Pajuelo D."/>
            <person name="Ebbesson L."/>
            <person name="Teles M."/>
            <person name="MacKenzie S."/>
            <person name="Amaro C."/>
        </authorList>
    </citation>
    <scope>NUCLEOTIDE SEQUENCE</scope>
</reference>
<dbReference type="EMBL" id="GBXM01047606">
    <property type="protein sequence ID" value="JAH60971.1"/>
    <property type="molecule type" value="Transcribed_RNA"/>
</dbReference>
<proteinExistence type="predicted"/>
<dbReference type="AlphaFoldDB" id="A0A0E9TIS4"/>
<evidence type="ECO:0000313" key="1">
    <source>
        <dbReference type="EMBL" id="JAH53589.1"/>
    </source>
</evidence>